<keyword evidence="17" id="KW-1185">Reference proteome</keyword>
<evidence type="ECO:0000256" key="1">
    <source>
        <dbReference type="ARBA" id="ARBA00004571"/>
    </source>
</evidence>
<feature type="domain" description="TonB-dependent receptor plug" evidence="15">
    <location>
        <begin position="76"/>
        <end position="178"/>
    </location>
</feature>
<evidence type="ECO:0000256" key="9">
    <source>
        <dbReference type="ARBA" id="ARBA00023136"/>
    </source>
</evidence>
<evidence type="ECO:0000256" key="11">
    <source>
        <dbReference type="PROSITE-ProRule" id="PRU01360"/>
    </source>
</evidence>
<dbReference type="Pfam" id="PF00593">
    <property type="entry name" value="TonB_dep_Rec_b-barrel"/>
    <property type="match status" value="1"/>
</dbReference>
<evidence type="ECO:0000256" key="12">
    <source>
        <dbReference type="RuleBase" id="RU003357"/>
    </source>
</evidence>
<evidence type="ECO:0000259" key="15">
    <source>
        <dbReference type="Pfam" id="PF07715"/>
    </source>
</evidence>
<evidence type="ECO:0000256" key="4">
    <source>
        <dbReference type="ARBA" id="ARBA00022496"/>
    </source>
</evidence>
<comment type="similarity">
    <text evidence="11 12">Belongs to the TonB-dependent receptor family.</text>
</comment>
<dbReference type="PANTHER" id="PTHR32552:SF81">
    <property type="entry name" value="TONB-DEPENDENT OUTER MEMBRANE RECEPTOR"/>
    <property type="match status" value="1"/>
</dbReference>
<protein>
    <submittedName>
        <fullName evidence="16">TonB-dependent receptor</fullName>
    </submittedName>
</protein>
<dbReference type="EMBL" id="JAAMOW010000007">
    <property type="protein sequence ID" value="NGY05933.1"/>
    <property type="molecule type" value="Genomic_DNA"/>
</dbReference>
<evidence type="ECO:0000256" key="13">
    <source>
        <dbReference type="SAM" id="MobiDB-lite"/>
    </source>
</evidence>
<dbReference type="GO" id="GO:0006826">
    <property type="term" value="P:iron ion transport"/>
    <property type="evidence" value="ECO:0007669"/>
    <property type="project" value="UniProtKB-KW"/>
</dbReference>
<keyword evidence="4" id="KW-0410">Iron transport</keyword>
<feature type="domain" description="TonB-dependent receptor-like beta-barrel" evidence="14">
    <location>
        <begin position="300"/>
        <end position="756"/>
    </location>
</feature>
<keyword evidence="3 11" id="KW-1134">Transmembrane beta strand</keyword>
<organism evidence="16 17">
    <name type="scientific">Solimonas terrae</name>
    <dbReference type="NCBI Taxonomy" id="1396819"/>
    <lineage>
        <taxon>Bacteria</taxon>
        <taxon>Pseudomonadati</taxon>
        <taxon>Pseudomonadota</taxon>
        <taxon>Gammaproteobacteria</taxon>
        <taxon>Nevskiales</taxon>
        <taxon>Nevskiaceae</taxon>
        <taxon>Solimonas</taxon>
    </lineage>
</organism>
<sequence>MVPPAVAAQAPSTPEPAPGTSAARPAGVTEEKSGDQTELRDVSGEGESAEQPFGAEKDNSGIAEIVVTAQRRSESLQRVPVSVTALTADTLSSRNVNDLNQLALAAPTLQIGLLGNYSIRGVGTLALASTVDSSVATAVDEVNIGRPGFAVNLFNDVERVEVLNGPQGLLFGRNASAGLLNIVTARPVLGEFHNSFSTELASFDRPGDSTDGQSIIVRETINVPITETSALRLNGFSSQADSVTTLFGSSGERQDTDPRQWGTRAKYLNDFTDRLSVYLIGEYAESHGTPTNTYRSVGVGSTLIGPQLVADGITAAPDNFRGSSDGAIYRDLSNVGAQATIAYDLGGGVVLSDIAAWKRYKLVNRFDIDLTSADILNTNLTDTDFEQYSNEIRLTFPSASRLSGQVGLYYYYADTDSSLDTHGGYLVPEAARPNPPFCVGPGPTANCSQQNLYVIGRDFVYALNNESYAAFGQMTFDVTQSLRLIAGARVTYDDLSIIQSQNQNNYFRPLGVRATFDQSTNNTNLSWKAGTQYQITQDIMAYATVGSGYKGAGANDNGATVDANLIVKPETSDNVEVGMRSSLFDHRLIVNASVFHTKFKNYQSQSFDADLTAFVIQNAASLTSRGSEISIIAKPFRGFTLNGTVSLVDSKFDSFPGAQCYPGQTTEGCATSGSFDAAGFETPTTPRFTSSVQAIYERPISGTVSGFVQANYYHRSEINYQVNGAPGSEIGPIDILGASVGVDFGNGARVSLFCNNCTNEHYPAYVASDPIDATTNVATFNQTFSMDSVRKIGIAISLDF</sequence>
<keyword evidence="5 11" id="KW-0812">Transmembrane</keyword>
<dbReference type="InterPro" id="IPR036942">
    <property type="entry name" value="Beta-barrel_TonB_sf"/>
</dbReference>
<evidence type="ECO:0000256" key="2">
    <source>
        <dbReference type="ARBA" id="ARBA00022448"/>
    </source>
</evidence>
<dbReference type="InterPro" id="IPR039426">
    <property type="entry name" value="TonB-dep_rcpt-like"/>
</dbReference>
<feature type="region of interest" description="Disordered" evidence="13">
    <location>
        <begin position="1"/>
        <end position="59"/>
    </location>
</feature>
<keyword evidence="7" id="KW-0406">Ion transport</keyword>
<dbReference type="Proteomes" id="UP000472676">
    <property type="component" value="Unassembled WGS sequence"/>
</dbReference>
<evidence type="ECO:0000256" key="10">
    <source>
        <dbReference type="ARBA" id="ARBA00023237"/>
    </source>
</evidence>
<keyword evidence="6" id="KW-0408">Iron</keyword>
<dbReference type="SUPFAM" id="SSF56935">
    <property type="entry name" value="Porins"/>
    <property type="match status" value="1"/>
</dbReference>
<dbReference type="GO" id="GO:0009279">
    <property type="term" value="C:cell outer membrane"/>
    <property type="evidence" value="ECO:0007669"/>
    <property type="project" value="UniProtKB-SubCell"/>
</dbReference>
<evidence type="ECO:0000256" key="8">
    <source>
        <dbReference type="ARBA" id="ARBA00023077"/>
    </source>
</evidence>
<comment type="caution">
    <text evidence="16">The sequence shown here is derived from an EMBL/GenBank/DDBJ whole genome shotgun (WGS) entry which is preliminary data.</text>
</comment>
<evidence type="ECO:0000259" key="14">
    <source>
        <dbReference type="Pfam" id="PF00593"/>
    </source>
</evidence>
<evidence type="ECO:0000256" key="5">
    <source>
        <dbReference type="ARBA" id="ARBA00022692"/>
    </source>
</evidence>
<keyword evidence="8 12" id="KW-0798">TonB box</keyword>
<feature type="compositionally biased region" description="Basic and acidic residues" evidence="13">
    <location>
        <begin position="29"/>
        <end position="43"/>
    </location>
</feature>
<evidence type="ECO:0000256" key="7">
    <source>
        <dbReference type="ARBA" id="ARBA00023065"/>
    </source>
</evidence>
<dbReference type="InterPro" id="IPR000531">
    <property type="entry name" value="Beta-barrel_TonB"/>
</dbReference>
<name>A0A6M2BUY5_9GAMM</name>
<dbReference type="PROSITE" id="PS52016">
    <property type="entry name" value="TONB_DEPENDENT_REC_3"/>
    <property type="match status" value="1"/>
</dbReference>
<gene>
    <name evidence="16" type="ORF">G7Y85_14255</name>
</gene>
<dbReference type="AlphaFoldDB" id="A0A6M2BUY5"/>
<proteinExistence type="inferred from homology"/>
<comment type="subcellular location">
    <subcellularLocation>
        <location evidence="1 11">Cell outer membrane</location>
        <topology evidence="1 11">Multi-pass membrane protein</topology>
    </subcellularLocation>
</comment>
<evidence type="ECO:0000313" key="17">
    <source>
        <dbReference type="Proteomes" id="UP000472676"/>
    </source>
</evidence>
<evidence type="ECO:0000313" key="16">
    <source>
        <dbReference type="EMBL" id="NGY05933.1"/>
    </source>
</evidence>
<evidence type="ECO:0000256" key="6">
    <source>
        <dbReference type="ARBA" id="ARBA00023004"/>
    </source>
</evidence>
<keyword evidence="16" id="KW-0675">Receptor</keyword>
<dbReference type="PANTHER" id="PTHR32552">
    <property type="entry name" value="FERRICHROME IRON RECEPTOR-RELATED"/>
    <property type="match status" value="1"/>
</dbReference>
<keyword evidence="9 11" id="KW-0472">Membrane</keyword>
<accession>A0A6M2BUY5</accession>
<reference evidence="16 17" key="1">
    <citation type="journal article" date="2014" name="Int. J. Syst. Evol. Microbiol.">
        <title>Solimonas terrae sp. nov., isolated from soil.</title>
        <authorList>
            <person name="Kim S.J."/>
            <person name="Moon J.Y."/>
            <person name="Weon H.Y."/>
            <person name="Ahn J.H."/>
            <person name="Chen W.M."/>
            <person name="Kwon S.W."/>
        </authorList>
    </citation>
    <scope>NUCLEOTIDE SEQUENCE [LARGE SCALE GENOMIC DNA]</scope>
    <source>
        <strain evidence="16 17">KIS83-12</strain>
    </source>
</reference>
<dbReference type="Pfam" id="PF07715">
    <property type="entry name" value="Plug"/>
    <property type="match status" value="1"/>
</dbReference>
<keyword evidence="2 11" id="KW-0813">Transport</keyword>
<keyword evidence="10 11" id="KW-0998">Cell outer membrane</keyword>
<evidence type="ECO:0000256" key="3">
    <source>
        <dbReference type="ARBA" id="ARBA00022452"/>
    </source>
</evidence>
<dbReference type="InterPro" id="IPR012910">
    <property type="entry name" value="Plug_dom"/>
</dbReference>
<dbReference type="Gene3D" id="2.40.170.20">
    <property type="entry name" value="TonB-dependent receptor, beta-barrel domain"/>
    <property type="match status" value="1"/>
</dbReference>